<evidence type="ECO:0000313" key="3">
    <source>
        <dbReference type="Proteomes" id="UP000037179"/>
    </source>
</evidence>
<evidence type="ECO:0000313" key="2">
    <source>
        <dbReference type="EMBL" id="GAP26951.1"/>
    </source>
</evidence>
<dbReference type="InterPro" id="IPR029058">
    <property type="entry name" value="AB_hydrolase_fold"/>
</dbReference>
<dbReference type="AlphaFoldDB" id="A0ABC9YPG7"/>
<dbReference type="InterPro" id="IPR026555">
    <property type="entry name" value="NSL3/Tex30"/>
</dbReference>
<dbReference type="SUPFAM" id="SSF53474">
    <property type="entry name" value="alpha/beta-Hydrolases"/>
    <property type="match status" value="1"/>
</dbReference>
<dbReference type="PANTHER" id="PTHR13136">
    <property type="entry name" value="TESTIS DEVELOPMENT PROTEIN PRTD"/>
    <property type="match status" value="1"/>
</dbReference>
<dbReference type="Gene3D" id="3.40.50.1820">
    <property type="entry name" value="alpha/beta hydrolase"/>
    <property type="match status" value="1"/>
</dbReference>
<dbReference type="InterPro" id="IPR046879">
    <property type="entry name" value="KANL3/Tex30_Abhydrolase"/>
</dbReference>
<protein>
    <submittedName>
        <fullName evidence="2">Alpha/beta hydrolase</fullName>
    </submittedName>
</protein>
<dbReference type="GO" id="GO:0016787">
    <property type="term" value="F:hydrolase activity"/>
    <property type="evidence" value="ECO:0007669"/>
    <property type="project" value="UniProtKB-KW"/>
</dbReference>
<accession>A0ABC9YPG7</accession>
<keyword evidence="3" id="KW-1185">Reference proteome</keyword>
<comment type="caution">
    <text evidence="2">The sequence shown here is derived from an EMBL/GenBank/DDBJ whole genome shotgun (WGS) entry which is preliminary data.</text>
</comment>
<proteinExistence type="predicted"/>
<sequence length="220" mass="23323">MSPAPVRRARPIRPSDYRACMRIETSAGPAEVEIDRPGRNKPRFLLVLTHGSGGGVDAKDILAVRDSAIERGGAVALVTQPYRVAGRRAPGKAEVQDAAWLEIIAALEKKVRGVPLVQGGRSNGARVACRTARAAGARGVVALSFPLHPPGKPEKSRREELLAPGDIEVVVVNGARDPFGIPDAADATAVHVIAGQAHSYRAGFEEIVAAIDPWLDRWSG</sequence>
<dbReference type="PANTHER" id="PTHR13136:SF11">
    <property type="entry name" value="TESTIS-EXPRESSED PROTEIN 30"/>
    <property type="match status" value="1"/>
</dbReference>
<feature type="domain" description="KANL3/Tex30 alpha/beta hydrolase-like" evidence="1">
    <location>
        <begin position="44"/>
        <end position="200"/>
    </location>
</feature>
<reference evidence="2 3" key="2">
    <citation type="journal article" date="2016" name="Genome Announc.">
        <title>Draft Genome Sequence of Erythromycin- and Oxytetracycline-Sensitive Nocardia seriolae Strain U-1 (NBRC 110359).</title>
        <authorList>
            <person name="Imajoh M."/>
            <person name="Sukeda M."/>
            <person name="Shimizu M."/>
            <person name="Yamane J."/>
            <person name="Ohnishi K."/>
            <person name="Oshima S."/>
        </authorList>
    </citation>
    <scope>NUCLEOTIDE SEQUENCE [LARGE SCALE GENOMIC DNA]</scope>
    <source>
        <strain evidence="2 3">U-1</strain>
    </source>
</reference>
<reference evidence="3" key="1">
    <citation type="submission" date="2015-07" db="EMBL/GenBank/DDBJ databases">
        <title>Nocardia seriolae U-1 whole genome shotgun sequence.</title>
        <authorList>
            <person name="Imajoh M."/>
            <person name="Fukumoto Y."/>
            <person name="Sukeda M."/>
            <person name="Yamane J."/>
            <person name="Yamasaki K."/>
            <person name="Shimizu M."/>
            <person name="Ohnishi K."/>
            <person name="Oshima S."/>
        </authorList>
    </citation>
    <scope>NUCLEOTIDE SEQUENCE [LARGE SCALE GENOMIC DNA]</scope>
    <source>
        <strain evidence="3">U-1</strain>
    </source>
</reference>
<dbReference type="Proteomes" id="UP000037179">
    <property type="component" value="Unassembled WGS sequence"/>
</dbReference>
<gene>
    <name evidence="2" type="ORF">NSK11_contig00011-0088</name>
</gene>
<dbReference type="Pfam" id="PF20408">
    <property type="entry name" value="Abhydrolase_11"/>
    <property type="match status" value="1"/>
</dbReference>
<organism evidence="2 3">
    <name type="scientific">Nocardia seriolae</name>
    <dbReference type="NCBI Taxonomy" id="37332"/>
    <lineage>
        <taxon>Bacteria</taxon>
        <taxon>Bacillati</taxon>
        <taxon>Actinomycetota</taxon>
        <taxon>Actinomycetes</taxon>
        <taxon>Mycobacteriales</taxon>
        <taxon>Nocardiaceae</taxon>
        <taxon>Nocardia</taxon>
    </lineage>
</organism>
<evidence type="ECO:0000259" key="1">
    <source>
        <dbReference type="Pfam" id="PF20408"/>
    </source>
</evidence>
<dbReference type="EMBL" id="BBYQ01000011">
    <property type="protein sequence ID" value="GAP26951.1"/>
    <property type="molecule type" value="Genomic_DNA"/>
</dbReference>
<keyword evidence="2" id="KW-0378">Hydrolase</keyword>
<name>A0ABC9YPG7_9NOCA</name>